<sequence length="100" mass="11330">MRYALSSYREHYKKVISTWHVSLQTMQLLASIPGGCTPRCKCGKNNFLNLQQWGWKTTKHDLLPNATEQPAAPQDLLNKISCTCGKGYPMRRKSASTKTD</sequence>
<evidence type="ECO:0000313" key="2">
    <source>
        <dbReference type="Proteomes" id="UP001159363"/>
    </source>
</evidence>
<organism evidence="1 2">
    <name type="scientific">Dryococelus australis</name>
    <dbReference type="NCBI Taxonomy" id="614101"/>
    <lineage>
        <taxon>Eukaryota</taxon>
        <taxon>Metazoa</taxon>
        <taxon>Ecdysozoa</taxon>
        <taxon>Arthropoda</taxon>
        <taxon>Hexapoda</taxon>
        <taxon>Insecta</taxon>
        <taxon>Pterygota</taxon>
        <taxon>Neoptera</taxon>
        <taxon>Polyneoptera</taxon>
        <taxon>Phasmatodea</taxon>
        <taxon>Verophasmatodea</taxon>
        <taxon>Anareolatae</taxon>
        <taxon>Phasmatidae</taxon>
        <taxon>Eurycanthinae</taxon>
        <taxon>Dryococelus</taxon>
    </lineage>
</organism>
<keyword evidence="2" id="KW-1185">Reference proteome</keyword>
<proteinExistence type="predicted"/>
<comment type="caution">
    <text evidence="1">The sequence shown here is derived from an EMBL/GenBank/DDBJ whole genome shotgun (WGS) entry which is preliminary data.</text>
</comment>
<dbReference type="EMBL" id="JARBHB010000007">
    <property type="protein sequence ID" value="KAJ8879226.1"/>
    <property type="molecule type" value="Genomic_DNA"/>
</dbReference>
<gene>
    <name evidence="1" type="ORF">PR048_019832</name>
</gene>
<protein>
    <submittedName>
        <fullName evidence="1">Uncharacterized protein</fullName>
    </submittedName>
</protein>
<dbReference type="Proteomes" id="UP001159363">
    <property type="component" value="Chromosome 6"/>
</dbReference>
<evidence type="ECO:0000313" key="1">
    <source>
        <dbReference type="EMBL" id="KAJ8879226.1"/>
    </source>
</evidence>
<reference evidence="1 2" key="1">
    <citation type="submission" date="2023-02" db="EMBL/GenBank/DDBJ databases">
        <title>LHISI_Scaffold_Assembly.</title>
        <authorList>
            <person name="Stuart O.P."/>
            <person name="Cleave R."/>
            <person name="Magrath M.J.L."/>
            <person name="Mikheyev A.S."/>
        </authorList>
    </citation>
    <scope>NUCLEOTIDE SEQUENCE [LARGE SCALE GENOMIC DNA]</scope>
    <source>
        <strain evidence="1">Daus_M_001</strain>
        <tissue evidence="1">Leg muscle</tissue>
    </source>
</reference>
<accession>A0ABQ9H4K7</accession>
<name>A0ABQ9H4K7_9NEOP</name>